<proteinExistence type="predicted"/>
<organism evidence="2 3">
    <name type="scientific">Leuconostoc aquikimchii</name>
    <dbReference type="NCBI Taxonomy" id="3236804"/>
    <lineage>
        <taxon>Bacteria</taxon>
        <taxon>Bacillati</taxon>
        <taxon>Bacillota</taxon>
        <taxon>Bacilli</taxon>
        <taxon>Lactobacillales</taxon>
        <taxon>Lactobacillaceae</taxon>
        <taxon>Leuconostoc</taxon>
    </lineage>
</organism>
<dbReference type="InterPro" id="IPR016181">
    <property type="entry name" value="Acyl_CoA_acyltransferase"/>
</dbReference>
<dbReference type="SUPFAM" id="SSF55729">
    <property type="entry name" value="Acyl-CoA N-acyltransferases (Nat)"/>
    <property type="match status" value="1"/>
</dbReference>
<dbReference type="EMBL" id="JBFPER010000001">
    <property type="protein sequence ID" value="MEX0380747.1"/>
    <property type="molecule type" value="Genomic_DNA"/>
</dbReference>
<dbReference type="RefSeq" id="WP_367974138.1">
    <property type="nucleotide sequence ID" value="NZ_JBFPEQ010000001.1"/>
</dbReference>
<keyword evidence="3" id="KW-1185">Reference proteome</keyword>
<keyword evidence="2" id="KW-0012">Acyltransferase</keyword>
<reference evidence="2 3" key="1">
    <citation type="submission" date="2024-07" db="EMBL/GenBank/DDBJ databases">
        <authorList>
            <person name="Yun M."/>
        </authorList>
    </citation>
    <scope>NUCLEOTIDE SEQUENCE [LARGE SCALE GENOMIC DNA]</scope>
    <source>
        <strain evidence="2 3">MS01</strain>
    </source>
</reference>
<dbReference type="GO" id="GO:0016746">
    <property type="term" value="F:acyltransferase activity"/>
    <property type="evidence" value="ECO:0007669"/>
    <property type="project" value="UniProtKB-KW"/>
</dbReference>
<dbReference type="EC" id="2.3.1.-" evidence="2"/>
<evidence type="ECO:0000313" key="3">
    <source>
        <dbReference type="Proteomes" id="UP001556617"/>
    </source>
</evidence>
<dbReference type="InterPro" id="IPR000182">
    <property type="entry name" value="GNAT_dom"/>
</dbReference>
<gene>
    <name evidence="2" type="ORF">AB3K24_05215</name>
</gene>
<protein>
    <submittedName>
        <fullName evidence="2">GNAT family N-acetyltransferase</fullName>
        <ecNumber evidence="2">2.3.1.-</ecNumber>
    </submittedName>
</protein>
<dbReference type="CDD" id="cd04301">
    <property type="entry name" value="NAT_SF"/>
    <property type="match status" value="1"/>
</dbReference>
<dbReference type="PROSITE" id="PS51186">
    <property type="entry name" value="GNAT"/>
    <property type="match status" value="1"/>
</dbReference>
<name>A0ABV3S2Q7_9LACO</name>
<dbReference type="Pfam" id="PF13673">
    <property type="entry name" value="Acetyltransf_10"/>
    <property type="match status" value="1"/>
</dbReference>
<comment type="caution">
    <text evidence="2">The sequence shown here is derived from an EMBL/GenBank/DDBJ whole genome shotgun (WGS) entry which is preliminary data.</text>
</comment>
<feature type="domain" description="N-acetyltransferase" evidence="1">
    <location>
        <begin position="8"/>
        <end position="150"/>
    </location>
</feature>
<dbReference type="Proteomes" id="UP001556617">
    <property type="component" value="Unassembled WGS sequence"/>
</dbReference>
<evidence type="ECO:0000259" key="1">
    <source>
        <dbReference type="PROSITE" id="PS51186"/>
    </source>
</evidence>
<accession>A0ABV3S2Q7</accession>
<keyword evidence="2" id="KW-0808">Transferase</keyword>
<evidence type="ECO:0000313" key="2">
    <source>
        <dbReference type="EMBL" id="MEX0380747.1"/>
    </source>
</evidence>
<dbReference type="Gene3D" id="3.40.630.30">
    <property type="match status" value="1"/>
</dbReference>
<sequence length="150" mass="17469">MENNFLFKKFKTTDSDLYNQTINLRNDILRKPLGKQYLQHDLLIEKNNQFYGILLSQKLIATLSTYELGKSTIKIVSFAVDSDFQKQGIGSLLLKQVIVDYQKSGYDEVNLTARASAHEFYLKNGFHDISGPFKNDYLNITDYDMQFFMR</sequence>